<keyword evidence="2" id="KW-0808">Transferase</keyword>
<protein>
    <recommendedName>
        <fullName evidence="8">Protein kinase domain-containing protein</fullName>
    </recommendedName>
</protein>
<evidence type="ECO:0000313" key="7">
    <source>
        <dbReference type="Proteomes" id="UP000593564"/>
    </source>
</evidence>
<comment type="caution">
    <text evidence="6">The sequence shown here is derived from an EMBL/GenBank/DDBJ whole genome shotgun (WGS) entry which is preliminary data.</text>
</comment>
<dbReference type="GO" id="GO:0005737">
    <property type="term" value="C:cytoplasm"/>
    <property type="evidence" value="ECO:0007669"/>
    <property type="project" value="TreeGrafter"/>
</dbReference>
<reference evidence="7" key="1">
    <citation type="journal article" date="2020" name="Nat. Commun.">
        <title>Genome assembly of wild tea tree DASZ reveals pedigree and selection history of tea varieties.</title>
        <authorList>
            <person name="Zhang W."/>
            <person name="Zhang Y."/>
            <person name="Qiu H."/>
            <person name="Guo Y."/>
            <person name="Wan H."/>
            <person name="Zhang X."/>
            <person name="Scossa F."/>
            <person name="Alseekh S."/>
            <person name="Zhang Q."/>
            <person name="Wang P."/>
            <person name="Xu L."/>
            <person name="Schmidt M.H."/>
            <person name="Jia X."/>
            <person name="Li D."/>
            <person name="Zhu A."/>
            <person name="Guo F."/>
            <person name="Chen W."/>
            <person name="Ni D."/>
            <person name="Usadel B."/>
            <person name="Fernie A.R."/>
            <person name="Wen W."/>
        </authorList>
    </citation>
    <scope>NUCLEOTIDE SEQUENCE [LARGE SCALE GENOMIC DNA]</scope>
    <source>
        <strain evidence="7">cv. G240</strain>
    </source>
</reference>
<gene>
    <name evidence="6" type="ORF">HYC85_021359</name>
</gene>
<dbReference type="GO" id="GO:0030154">
    <property type="term" value="P:cell differentiation"/>
    <property type="evidence" value="ECO:0007669"/>
    <property type="project" value="TreeGrafter"/>
</dbReference>
<keyword evidence="5" id="KW-0067">ATP-binding</keyword>
<keyword evidence="4" id="KW-0418">Kinase</keyword>
<evidence type="ECO:0000256" key="5">
    <source>
        <dbReference type="ARBA" id="ARBA00022840"/>
    </source>
</evidence>
<dbReference type="GO" id="GO:0005634">
    <property type="term" value="C:nucleus"/>
    <property type="evidence" value="ECO:0007669"/>
    <property type="project" value="TreeGrafter"/>
</dbReference>
<evidence type="ECO:0000256" key="3">
    <source>
        <dbReference type="ARBA" id="ARBA00022741"/>
    </source>
</evidence>
<keyword evidence="7" id="KW-1185">Reference proteome</keyword>
<evidence type="ECO:0000256" key="2">
    <source>
        <dbReference type="ARBA" id="ARBA00022679"/>
    </source>
</evidence>
<dbReference type="PANTHER" id="PTHR24057:SF40">
    <property type="entry name" value="SHAGGY-RELATED PROTEIN KINASE DELTA-RELATED"/>
    <property type="match status" value="1"/>
</dbReference>
<dbReference type="GO" id="GO:0005524">
    <property type="term" value="F:ATP binding"/>
    <property type="evidence" value="ECO:0007669"/>
    <property type="project" value="UniProtKB-KW"/>
</dbReference>
<reference evidence="6 7" key="2">
    <citation type="submission" date="2020-07" db="EMBL/GenBank/DDBJ databases">
        <title>Genome assembly of wild tea tree DASZ reveals pedigree and selection history of tea varieties.</title>
        <authorList>
            <person name="Zhang W."/>
        </authorList>
    </citation>
    <scope>NUCLEOTIDE SEQUENCE [LARGE SCALE GENOMIC DNA]</scope>
    <source>
        <strain evidence="7">cv. G240</strain>
        <tissue evidence="6">Leaf</tissue>
    </source>
</reference>
<keyword evidence="3" id="KW-0547">Nucleotide-binding</keyword>
<dbReference type="AlphaFoldDB" id="A0A7J7GHF6"/>
<keyword evidence="1" id="KW-0723">Serine/threonine-protein kinase</keyword>
<dbReference type="Proteomes" id="UP000593564">
    <property type="component" value="Unassembled WGS sequence"/>
</dbReference>
<dbReference type="PANTHER" id="PTHR24057">
    <property type="entry name" value="GLYCOGEN SYNTHASE KINASE-3 ALPHA"/>
    <property type="match status" value="1"/>
</dbReference>
<dbReference type="Gene3D" id="3.30.200.20">
    <property type="entry name" value="Phosphorylase Kinase, domain 1"/>
    <property type="match status" value="1"/>
</dbReference>
<evidence type="ECO:0000313" key="6">
    <source>
        <dbReference type="EMBL" id="KAF5940192.1"/>
    </source>
</evidence>
<dbReference type="InterPro" id="IPR050591">
    <property type="entry name" value="GSK-3"/>
</dbReference>
<dbReference type="GO" id="GO:0007165">
    <property type="term" value="P:signal transduction"/>
    <property type="evidence" value="ECO:0007669"/>
    <property type="project" value="TreeGrafter"/>
</dbReference>
<evidence type="ECO:0000256" key="4">
    <source>
        <dbReference type="ARBA" id="ARBA00022777"/>
    </source>
</evidence>
<evidence type="ECO:0008006" key="8">
    <source>
        <dbReference type="Google" id="ProtNLM"/>
    </source>
</evidence>
<proteinExistence type="predicted"/>
<accession>A0A7J7GHF6</accession>
<organism evidence="6 7">
    <name type="scientific">Camellia sinensis</name>
    <name type="common">Tea plant</name>
    <name type="synonym">Thea sinensis</name>
    <dbReference type="NCBI Taxonomy" id="4442"/>
    <lineage>
        <taxon>Eukaryota</taxon>
        <taxon>Viridiplantae</taxon>
        <taxon>Streptophyta</taxon>
        <taxon>Embryophyta</taxon>
        <taxon>Tracheophyta</taxon>
        <taxon>Spermatophyta</taxon>
        <taxon>Magnoliopsida</taxon>
        <taxon>eudicotyledons</taxon>
        <taxon>Gunneridae</taxon>
        <taxon>Pentapetalae</taxon>
        <taxon>asterids</taxon>
        <taxon>Ericales</taxon>
        <taxon>Theaceae</taxon>
        <taxon>Camellia</taxon>
    </lineage>
</organism>
<evidence type="ECO:0000256" key="1">
    <source>
        <dbReference type="ARBA" id="ARBA00022527"/>
    </source>
</evidence>
<dbReference type="GO" id="GO:0004674">
    <property type="term" value="F:protein serine/threonine kinase activity"/>
    <property type="evidence" value="ECO:0007669"/>
    <property type="project" value="UniProtKB-KW"/>
</dbReference>
<sequence>MPPSCWKAPQAAGNGVVVVMLGGDEEKVVVIVLYGEYLTFCNMCFVWLTDCQLHSRTCGWNWFIRCCLPSKMPRDEEIVTIKNVLQDKRYKNRELQIVKMMNHPNVVVLKHCH</sequence>
<name>A0A7J7GHF6_CAMSI</name>
<dbReference type="EMBL" id="JACBKZ010000010">
    <property type="protein sequence ID" value="KAF5940192.1"/>
    <property type="molecule type" value="Genomic_DNA"/>
</dbReference>